<dbReference type="PANTHER" id="PTHR48111">
    <property type="entry name" value="REGULATOR OF RPOS"/>
    <property type="match status" value="1"/>
</dbReference>
<feature type="DNA-binding region" description="OmpR/PhoB-type" evidence="7">
    <location>
        <begin position="134"/>
        <end position="230"/>
    </location>
</feature>
<keyword evidence="11" id="KW-1185">Reference proteome</keyword>
<dbReference type="GO" id="GO:0005829">
    <property type="term" value="C:cytosol"/>
    <property type="evidence" value="ECO:0007669"/>
    <property type="project" value="TreeGrafter"/>
</dbReference>
<dbReference type="InterPro" id="IPR036388">
    <property type="entry name" value="WH-like_DNA-bd_sf"/>
</dbReference>
<dbReference type="CDD" id="cd00383">
    <property type="entry name" value="trans_reg_C"/>
    <property type="match status" value="1"/>
</dbReference>
<keyword evidence="3" id="KW-0805">Transcription regulation</keyword>
<dbReference type="Proteomes" id="UP000280296">
    <property type="component" value="Unassembled WGS sequence"/>
</dbReference>
<evidence type="ECO:0000259" key="8">
    <source>
        <dbReference type="PROSITE" id="PS50110"/>
    </source>
</evidence>
<name>A0A432ME74_9BACT</name>
<organism evidence="10 11">
    <name type="scientific">Tautonia sociabilis</name>
    <dbReference type="NCBI Taxonomy" id="2080755"/>
    <lineage>
        <taxon>Bacteria</taxon>
        <taxon>Pseudomonadati</taxon>
        <taxon>Planctomycetota</taxon>
        <taxon>Planctomycetia</taxon>
        <taxon>Isosphaerales</taxon>
        <taxon>Isosphaeraceae</taxon>
        <taxon>Tautonia</taxon>
    </lineage>
</organism>
<dbReference type="InterPro" id="IPR011006">
    <property type="entry name" value="CheY-like_superfamily"/>
</dbReference>
<dbReference type="InterPro" id="IPR039420">
    <property type="entry name" value="WalR-like"/>
</dbReference>
<comment type="caution">
    <text evidence="10">The sequence shown here is derived from an EMBL/GenBank/DDBJ whole genome shotgun (WGS) entry which is preliminary data.</text>
</comment>
<evidence type="ECO:0000313" key="11">
    <source>
        <dbReference type="Proteomes" id="UP000280296"/>
    </source>
</evidence>
<dbReference type="Gene3D" id="3.40.50.2300">
    <property type="match status" value="1"/>
</dbReference>
<dbReference type="PROSITE" id="PS51755">
    <property type="entry name" value="OMPR_PHOB"/>
    <property type="match status" value="1"/>
</dbReference>
<dbReference type="SUPFAM" id="SSF52172">
    <property type="entry name" value="CheY-like"/>
    <property type="match status" value="1"/>
</dbReference>
<evidence type="ECO:0000256" key="6">
    <source>
        <dbReference type="PROSITE-ProRule" id="PRU00169"/>
    </source>
</evidence>
<dbReference type="GO" id="GO:0000976">
    <property type="term" value="F:transcription cis-regulatory region binding"/>
    <property type="evidence" value="ECO:0007669"/>
    <property type="project" value="TreeGrafter"/>
</dbReference>
<keyword evidence="2" id="KW-0902">Two-component regulatory system</keyword>
<dbReference type="Pfam" id="PF00072">
    <property type="entry name" value="Response_reg"/>
    <property type="match status" value="1"/>
</dbReference>
<dbReference type="Pfam" id="PF00486">
    <property type="entry name" value="Trans_reg_C"/>
    <property type="match status" value="1"/>
</dbReference>
<feature type="domain" description="OmpR/PhoB-type" evidence="9">
    <location>
        <begin position="134"/>
        <end position="230"/>
    </location>
</feature>
<evidence type="ECO:0000256" key="3">
    <source>
        <dbReference type="ARBA" id="ARBA00023015"/>
    </source>
</evidence>
<evidence type="ECO:0000256" key="1">
    <source>
        <dbReference type="ARBA" id="ARBA00022553"/>
    </source>
</evidence>
<dbReference type="AlphaFoldDB" id="A0A432ME74"/>
<dbReference type="OrthoDB" id="272875at2"/>
<keyword evidence="4 7" id="KW-0238">DNA-binding</keyword>
<reference evidence="10 11" key="2">
    <citation type="submission" date="2019-01" db="EMBL/GenBank/DDBJ databases">
        <title>Tautonia sociabilis, a novel thermotolerant planctomycete of Isosphaeraceae family, isolated from a 4000 m deep subterranean habitat.</title>
        <authorList>
            <person name="Kovaleva O.L."/>
            <person name="Elcheninov A.G."/>
            <person name="Van Heerden E."/>
            <person name="Toshchakov S.V."/>
            <person name="Novikov A."/>
            <person name="Bonch-Osmolovskaya E.A."/>
            <person name="Kublanov I.V."/>
        </authorList>
    </citation>
    <scope>NUCLEOTIDE SEQUENCE [LARGE SCALE GENOMIC DNA]</scope>
    <source>
        <strain evidence="10 11">GM2012</strain>
    </source>
</reference>
<feature type="domain" description="Response regulatory" evidence="8">
    <location>
        <begin position="7"/>
        <end position="123"/>
    </location>
</feature>
<accession>A0A432ME74</accession>
<dbReference type="GO" id="GO:0006355">
    <property type="term" value="P:regulation of DNA-templated transcription"/>
    <property type="evidence" value="ECO:0007669"/>
    <property type="project" value="InterPro"/>
</dbReference>
<evidence type="ECO:0000256" key="7">
    <source>
        <dbReference type="PROSITE-ProRule" id="PRU01091"/>
    </source>
</evidence>
<dbReference type="SMART" id="SM00862">
    <property type="entry name" value="Trans_reg_C"/>
    <property type="match status" value="1"/>
</dbReference>
<feature type="modified residue" description="4-aspartylphosphate" evidence="6">
    <location>
        <position position="56"/>
    </location>
</feature>
<evidence type="ECO:0000259" key="9">
    <source>
        <dbReference type="PROSITE" id="PS51755"/>
    </source>
</evidence>
<keyword evidence="1 6" id="KW-0597">Phosphoprotein</keyword>
<dbReference type="InterPro" id="IPR001867">
    <property type="entry name" value="OmpR/PhoB-type_DNA-bd"/>
</dbReference>
<dbReference type="GO" id="GO:0032993">
    <property type="term" value="C:protein-DNA complex"/>
    <property type="evidence" value="ECO:0007669"/>
    <property type="project" value="TreeGrafter"/>
</dbReference>
<keyword evidence="5" id="KW-0804">Transcription</keyword>
<protein>
    <submittedName>
        <fullName evidence="10">Response regulator transcription factor</fullName>
    </submittedName>
</protein>
<dbReference type="EMBL" id="RYZH01000058">
    <property type="protein sequence ID" value="RUL83550.1"/>
    <property type="molecule type" value="Genomic_DNA"/>
</dbReference>
<evidence type="ECO:0000256" key="5">
    <source>
        <dbReference type="ARBA" id="ARBA00023163"/>
    </source>
</evidence>
<reference evidence="10 11" key="1">
    <citation type="submission" date="2018-12" db="EMBL/GenBank/DDBJ databases">
        <authorList>
            <person name="Toschakov S.V."/>
        </authorList>
    </citation>
    <scope>NUCLEOTIDE SEQUENCE [LARGE SCALE GENOMIC DNA]</scope>
    <source>
        <strain evidence="10 11">GM2012</strain>
    </source>
</reference>
<dbReference type="InterPro" id="IPR016032">
    <property type="entry name" value="Sig_transdc_resp-reg_C-effctor"/>
</dbReference>
<dbReference type="SUPFAM" id="SSF46894">
    <property type="entry name" value="C-terminal effector domain of the bipartite response regulators"/>
    <property type="match status" value="1"/>
</dbReference>
<dbReference type="Gene3D" id="1.10.10.10">
    <property type="entry name" value="Winged helix-like DNA-binding domain superfamily/Winged helix DNA-binding domain"/>
    <property type="match status" value="1"/>
</dbReference>
<dbReference type="InterPro" id="IPR001789">
    <property type="entry name" value="Sig_transdc_resp-reg_receiver"/>
</dbReference>
<evidence type="ECO:0000256" key="4">
    <source>
        <dbReference type="ARBA" id="ARBA00023125"/>
    </source>
</evidence>
<dbReference type="PROSITE" id="PS50110">
    <property type="entry name" value="RESPONSE_REGULATORY"/>
    <property type="match status" value="1"/>
</dbReference>
<evidence type="ECO:0000313" key="10">
    <source>
        <dbReference type="EMBL" id="RUL83550.1"/>
    </source>
</evidence>
<sequence length="231" mass="25203">MGMSRNRVLVIGDGADALERVRSSLRDGDFEVVCATSGEEGLEVSARVCPDLVLIDLGLPGLDGRATCRALRSRPRTRRTPILVLAPLGSEADIVAGIGDGADDYLLKPVSPEIVLARCRVALRRWRADAPPDPVPLQVHELTIDPAGFVARVAGRRLELTVTEFKLLHHLAEHPGRVFTRYQLVDAVRGADCMVADRAVDGHLVGLRRKLGDYGHYVETVRGVGYRFRGV</sequence>
<evidence type="ECO:0000256" key="2">
    <source>
        <dbReference type="ARBA" id="ARBA00023012"/>
    </source>
</evidence>
<dbReference type="SMART" id="SM00448">
    <property type="entry name" value="REC"/>
    <property type="match status" value="1"/>
</dbReference>
<proteinExistence type="predicted"/>
<dbReference type="GO" id="GO:0000156">
    <property type="term" value="F:phosphorelay response regulator activity"/>
    <property type="evidence" value="ECO:0007669"/>
    <property type="project" value="TreeGrafter"/>
</dbReference>
<gene>
    <name evidence="10" type="ORF">TsocGM_21840</name>
</gene>
<dbReference type="PANTHER" id="PTHR48111:SF4">
    <property type="entry name" value="DNA-BINDING DUAL TRANSCRIPTIONAL REGULATOR OMPR"/>
    <property type="match status" value="1"/>
</dbReference>